<protein>
    <submittedName>
        <fullName evidence="3">Uncharacterized protein</fullName>
    </submittedName>
</protein>
<dbReference type="InterPro" id="IPR051934">
    <property type="entry name" value="Phage_Tail_Fiber_Structural"/>
</dbReference>
<dbReference type="PANTHER" id="PTHR35191:SF1">
    <property type="entry name" value="PROPHAGE SIDE TAIL FIBER PROTEIN HOMOLOG STFQ-RELATED"/>
    <property type="match status" value="1"/>
</dbReference>
<dbReference type="InterPro" id="IPR022225">
    <property type="entry name" value="Phage_tail_fibre_N"/>
</dbReference>
<dbReference type="PANTHER" id="PTHR35191">
    <property type="entry name" value="PROPHAGE SIDE TAIL FIBER PROTEIN HOMOLOG STFQ-RELATED"/>
    <property type="match status" value="1"/>
</dbReference>
<dbReference type="EMBL" id="LZNA01000042">
    <property type="protein sequence ID" value="OBX79135.1"/>
    <property type="molecule type" value="Genomic_DNA"/>
</dbReference>
<evidence type="ECO:0000313" key="3">
    <source>
        <dbReference type="EMBL" id="OBX79135.1"/>
    </source>
</evidence>
<feature type="domain" description="Receptor-recognising protein Gp38" evidence="1">
    <location>
        <begin position="411"/>
        <end position="521"/>
    </location>
</feature>
<dbReference type="RefSeq" id="WP_067337502.1">
    <property type="nucleotide sequence ID" value="NZ_LZNA01000042.1"/>
</dbReference>
<sequence length="717" mass="76645">MANYYVLLTDYGKSVLAEAHTTQPIKLTEVVLGDANNKPYLPESRQNQSQLINETARVPVTQIKVVNDNTAEVTAIVPSDVGGFNVHEIGITDASGKLVYIGNFHGGYRPLLSEGAGGDMEMIFTIAAANLAKVIITADPAAVVASKTWVNHRFSLLFAALFPMGYKYWSHSPDNPKPLFDALFGYETFWRRLEGVQLLAVQDDDSYINQPMQLLGQRGLTDAAINSRPQSFPLYTSYLFERYDPASVIETVWRVTATKDLLLEGEAIQFIITANNVADGQILPWTISEDDDQQKNGTVIMMNGQAIIDYQSQADDNQANPDKQIRLKVGSPANLDLIIPLIDSGHHETILHITQSTYEGIVLDEWYRQQTGQYPAANDTVRFIIDSGVTIVAPNTVKAAIESGTNWADGTQIIIENHGRILGRGGDGGRSAYVYNVTLTQPNPYTLVPAQNGQDGGTAIVATKSMTINNYSLIAGGGGGGGGQGFFDPSGGYNLLGGGGTGGGAPFGQASLNESTYSMYNIDPTVTTKCELPRNQTLYAAFFVQSRNFAWKYLEFDADSVTGSASDAQSARQITIEITPDGKAYKTDFATDRSYAVGIYANGGNGRTASFLANMSTSATLEKAGLGGSNVTASPAASAYILMNHNDKNITTNKGGDGGAYGENGQDGNLSEYFGLNPAASGVVNSPSAKGGLAGYIYQGNVSLNNFNGGIAKGRTL</sequence>
<dbReference type="Proteomes" id="UP000092616">
    <property type="component" value="Unassembled WGS sequence"/>
</dbReference>
<proteinExistence type="predicted"/>
<dbReference type="InterPro" id="IPR007932">
    <property type="entry name" value="Receptor-recog_Gp38"/>
</dbReference>
<organism evidence="3 4">
    <name type="scientific">Faucicola atlantae</name>
    <dbReference type="NCBI Taxonomy" id="34059"/>
    <lineage>
        <taxon>Bacteria</taxon>
        <taxon>Pseudomonadati</taxon>
        <taxon>Pseudomonadota</taxon>
        <taxon>Gammaproteobacteria</taxon>
        <taxon>Moraxellales</taxon>
        <taxon>Moraxellaceae</taxon>
        <taxon>Faucicola</taxon>
    </lineage>
</organism>
<feature type="domain" description="Phage tail fibre protein N-terminal" evidence="2">
    <location>
        <begin position="1"/>
        <end position="147"/>
    </location>
</feature>
<gene>
    <name evidence="3" type="ORF">A9306_08985</name>
</gene>
<name>A0A1B8QCU5_9GAMM</name>
<reference evidence="3 4" key="1">
    <citation type="submission" date="2016-06" db="EMBL/GenBank/DDBJ databases">
        <title>Draft genome of Moraxella atlantae CCUG 59586.</title>
        <authorList>
            <person name="Salva-Serra F."/>
            <person name="Engstrom-Jakobsson H."/>
            <person name="Thorell K."/>
            <person name="Gonzales-Siles L."/>
            <person name="Karlsson R."/>
            <person name="Boulund F."/>
            <person name="Engstrand L."/>
            <person name="Kristiansson E."/>
            <person name="Moore E."/>
        </authorList>
    </citation>
    <scope>NUCLEOTIDE SEQUENCE [LARGE SCALE GENOMIC DNA]</scope>
    <source>
        <strain evidence="3 4">CCUG 59586</strain>
    </source>
</reference>
<dbReference type="AlphaFoldDB" id="A0A1B8QCU5"/>
<keyword evidence="4" id="KW-1185">Reference proteome</keyword>
<evidence type="ECO:0000259" key="1">
    <source>
        <dbReference type="Pfam" id="PF05268"/>
    </source>
</evidence>
<accession>A0A1B8QCU5</accession>
<evidence type="ECO:0000259" key="2">
    <source>
        <dbReference type="Pfam" id="PF12571"/>
    </source>
</evidence>
<evidence type="ECO:0000313" key="4">
    <source>
        <dbReference type="Proteomes" id="UP000092616"/>
    </source>
</evidence>
<dbReference type="Pfam" id="PF05268">
    <property type="entry name" value="GP38"/>
    <property type="match status" value="1"/>
</dbReference>
<dbReference type="Pfam" id="PF12571">
    <property type="entry name" value="Phage_tail_fib"/>
    <property type="match status" value="1"/>
</dbReference>
<comment type="caution">
    <text evidence="3">The sequence shown here is derived from an EMBL/GenBank/DDBJ whole genome shotgun (WGS) entry which is preliminary data.</text>
</comment>